<evidence type="ECO:0008006" key="3">
    <source>
        <dbReference type="Google" id="ProtNLM"/>
    </source>
</evidence>
<protein>
    <recommendedName>
        <fullName evidence="3">ATP-grasp-modified RiPP</fullName>
    </recommendedName>
</protein>
<reference evidence="1 2" key="1">
    <citation type="submission" date="2024-05" db="EMBL/GenBank/DDBJ databases">
        <title>Microbispora sp.ZYX-F-249.</title>
        <authorList>
            <person name="Xie H."/>
        </authorList>
    </citation>
    <scope>NUCLEOTIDE SEQUENCE [LARGE SCALE GENOMIC DNA]</scope>
    <source>
        <strain evidence="1 2">ZYX-F-249</strain>
    </source>
</reference>
<name>A0ABV0AM88_9ACTN</name>
<comment type="caution">
    <text evidence="1">The sequence shown here is derived from an EMBL/GenBank/DDBJ whole genome shotgun (WGS) entry which is preliminary data.</text>
</comment>
<evidence type="ECO:0000313" key="1">
    <source>
        <dbReference type="EMBL" id="MEN3536404.1"/>
    </source>
</evidence>
<gene>
    <name evidence="1" type="ORF">AAH991_14915</name>
</gene>
<sequence>MRDILKIEDLPAGVTELSGAALETVAGLDIVQDDGSVISASMSPGTGYVSSSYANGTKTDTLPADR</sequence>
<proteinExistence type="predicted"/>
<dbReference type="EMBL" id="JBDJAW010000010">
    <property type="protein sequence ID" value="MEN3536404.1"/>
    <property type="molecule type" value="Genomic_DNA"/>
</dbReference>
<evidence type="ECO:0000313" key="2">
    <source>
        <dbReference type="Proteomes" id="UP001447516"/>
    </source>
</evidence>
<dbReference type="RefSeq" id="WP_346226394.1">
    <property type="nucleotide sequence ID" value="NZ_JBDJAW010000010.1"/>
</dbReference>
<organism evidence="1 2">
    <name type="scientific">Microbispora maris</name>
    <dbReference type="NCBI Taxonomy" id="3144104"/>
    <lineage>
        <taxon>Bacteria</taxon>
        <taxon>Bacillati</taxon>
        <taxon>Actinomycetota</taxon>
        <taxon>Actinomycetes</taxon>
        <taxon>Streptosporangiales</taxon>
        <taxon>Streptosporangiaceae</taxon>
        <taxon>Microbispora</taxon>
    </lineage>
</organism>
<keyword evidence="2" id="KW-1185">Reference proteome</keyword>
<accession>A0ABV0AM88</accession>
<dbReference type="Proteomes" id="UP001447516">
    <property type="component" value="Unassembled WGS sequence"/>
</dbReference>